<accession>A0A7J7NN97</accession>
<proteinExistence type="predicted"/>
<dbReference type="OrthoDB" id="785835at2759"/>
<feature type="region of interest" description="Disordered" evidence="1">
    <location>
        <begin position="73"/>
        <end position="157"/>
    </location>
</feature>
<reference evidence="2 3" key="1">
    <citation type="journal article" date="2020" name="IScience">
        <title>Genome Sequencing of the Endangered Kingdonia uniflora (Circaeasteraceae, Ranunculales) Reveals Potential Mechanisms of Evolutionary Specialization.</title>
        <authorList>
            <person name="Sun Y."/>
            <person name="Deng T."/>
            <person name="Zhang A."/>
            <person name="Moore M.J."/>
            <person name="Landis J.B."/>
            <person name="Lin N."/>
            <person name="Zhang H."/>
            <person name="Zhang X."/>
            <person name="Huang J."/>
            <person name="Zhang X."/>
            <person name="Sun H."/>
            <person name="Wang H."/>
        </authorList>
    </citation>
    <scope>NUCLEOTIDE SEQUENCE [LARGE SCALE GENOMIC DNA]</scope>
    <source>
        <strain evidence="2">TB1705</strain>
        <tissue evidence="2">Leaf</tissue>
    </source>
</reference>
<keyword evidence="3" id="KW-1185">Reference proteome</keyword>
<gene>
    <name evidence="2" type="ORF">GIB67_015047</name>
</gene>
<dbReference type="PANTHER" id="PTHR31973:SF187">
    <property type="entry name" value="MUTATOR TRANSPOSASE MUDRA PROTEIN"/>
    <property type="match status" value="1"/>
</dbReference>
<evidence type="ECO:0000313" key="2">
    <source>
        <dbReference type="EMBL" id="KAF6168500.1"/>
    </source>
</evidence>
<feature type="compositionally biased region" description="Pro residues" evidence="1">
    <location>
        <begin position="96"/>
        <end position="106"/>
    </location>
</feature>
<dbReference type="PANTHER" id="PTHR31973">
    <property type="entry name" value="POLYPROTEIN, PUTATIVE-RELATED"/>
    <property type="match status" value="1"/>
</dbReference>
<feature type="region of interest" description="Disordered" evidence="1">
    <location>
        <begin position="370"/>
        <end position="425"/>
    </location>
</feature>
<name>A0A7J7NN97_9MAGN</name>
<dbReference type="Proteomes" id="UP000541444">
    <property type="component" value="Unassembled WGS sequence"/>
</dbReference>
<feature type="compositionally biased region" description="Basic residues" evidence="1">
    <location>
        <begin position="402"/>
        <end position="411"/>
    </location>
</feature>
<organism evidence="2 3">
    <name type="scientific">Kingdonia uniflora</name>
    <dbReference type="NCBI Taxonomy" id="39325"/>
    <lineage>
        <taxon>Eukaryota</taxon>
        <taxon>Viridiplantae</taxon>
        <taxon>Streptophyta</taxon>
        <taxon>Embryophyta</taxon>
        <taxon>Tracheophyta</taxon>
        <taxon>Spermatophyta</taxon>
        <taxon>Magnoliopsida</taxon>
        <taxon>Ranunculales</taxon>
        <taxon>Circaeasteraceae</taxon>
        <taxon>Kingdonia</taxon>
    </lineage>
</organism>
<sequence length="539" mass="61498">MANWNSSIPPRTMFDLNIIYHGKIADVKGDLDLLYLWRYNDVEVAEDIHFYLNSNGPAQPLTKSYVYLGLGESSQQYPKPTSRPKIVTPKRRAKKPPPAPKKPTPIPKKKVSVEPKEKTQTKPKRKDNDVNDGVGVDVGGGEGYYSPHTSLDGDEGYTQDDIDKIEVEGTHLESLVWGAAKAWKQTEKQDKLDKLKVNNPEAHDWLVKEPFEHLARLHFDFTAKYEHITNNFSESFNNWILKIRDRPLHRALENLNLMMMKLMYDRRNKGAEWNQDGLVHRAEEHITKIETFYRQYHPEGDGDGCYAIIGANVSILMKFRVSWIEYCSPYHRVSSYVEIYKKAIYPIPIDDFLPPPLVRGSGRLRKVRIPDPDEVLDPQKKCAKHRRNTNQPPATPNMGGRGRTRGGRGKGRSSNTRGGRSGGVFTHMNSFREAIGIGINLFKGGSTRGGTRGVEVEQQEELQGVGPEVVQIEVPMLVKMQDPVQIEVVQLEPLTLRFQHNCLRLQLQTLTKRVFNHQAGFGDHKQEYNVILDYPILFL</sequence>
<evidence type="ECO:0000256" key="1">
    <source>
        <dbReference type="SAM" id="MobiDB-lite"/>
    </source>
</evidence>
<protein>
    <submittedName>
        <fullName evidence="2">Uncharacterized protein</fullName>
    </submittedName>
</protein>
<comment type="caution">
    <text evidence="2">The sequence shown here is derived from an EMBL/GenBank/DDBJ whole genome shotgun (WGS) entry which is preliminary data.</text>
</comment>
<feature type="compositionally biased region" description="Basic and acidic residues" evidence="1">
    <location>
        <begin position="111"/>
        <end position="120"/>
    </location>
</feature>
<dbReference type="AlphaFoldDB" id="A0A7J7NN97"/>
<dbReference type="EMBL" id="JACGCM010000694">
    <property type="protein sequence ID" value="KAF6168500.1"/>
    <property type="molecule type" value="Genomic_DNA"/>
</dbReference>
<evidence type="ECO:0000313" key="3">
    <source>
        <dbReference type="Proteomes" id="UP000541444"/>
    </source>
</evidence>